<dbReference type="Proteomes" id="UP000035350">
    <property type="component" value="Unassembled WGS sequence"/>
</dbReference>
<proteinExistence type="predicted"/>
<dbReference type="PATRIC" id="fig|1396.433.peg.1998"/>
<organism evidence="1 2">
    <name type="scientific">Bacillus wiedmannii</name>
    <dbReference type="NCBI Taxonomy" id="1890302"/>
    <lineage>
        <taxon>Bacteria</taxon>
        <taxon>Bacillati</taxon>
        <taxon>Bacillota</taxon>
        <taxon>Bacilli</taxon>
        <taxon>Bacillales</taxon>
        <taxon>Bacillaceae</taxon>
        <taxon>Bacillus</taxon>
        <taxon>Bacillus cereus group</taxon>
    </lineage>
</organism>
<sequence length="49" mass="5725">MGMGSPYQKKKIVRLDKICTHFQVIPCTLSGGKRDMIKWLIKKVENLKY</sequence>
<gene>
    <name evidence="1" type="ORF">B4147_5158</name>
</gene>
<dbReference type="AlphaFoldDB" id="A0A0G8C819"/>
<name>A0A0G8C819_9BACI</name>
<accession>A0A0G8C819</accession>
<reference evidence="1 2" key="1">
    <citation type="journal article" date="2015" name="Genome Announc.">
        <title>Next-Generation Whole-Genome Sequencing of Eight Strains of Bacillus cereus, Isolated from Food.</title>
        <authorList>
            <person name="Krawczyk A.O."/>
            <person name="de Jong A."/>
            <person name="Eijlander R.T."/>
            <person name="Berendsen E.M."/>
            <person name="Holsappel S."/>
            <person name="Wells-Bennik M.H."/>
            <person name="Kuipers O.P."/>
        </authorList>
    </citation>
    <scope>NUCLEOTIDE SEQUENCE [LARGE SCALE GENOMIC DNA]</scope>
    <source>
        <strain evidence="1 2">B4147</strain>
    </source>
</reference>
<reference evidence="2" key="2">
    <citation type="submission" date="2015-04" db="EMBL/GenBank/DDBJ databases">
        <title>Draft Genome Sequences of Eight Spore-Forming Food Isolates of Bacillus cereus Genome sequencing.</title>
        <authorList>
            <person name="Krawcyk A.O."/>
            <person name="de Jong A."/>
            <person name="Eijlander R.T."/>
            <person name="Berendsen E.M."/>
            <person name="Holsappel S."/>
            <person name="Wells-Bennik M."/>
            <person name="Kuipers O.P."/>
        </authorList>
    </citation>
    <scope>NUCLEOTIDE SEQUENCE [LARGE SCALE GENOMIC DNA]</scope>
    <source>
        <strain evidence="2">B4147</strain>
    </source>
</reference>
<evidence type="ECO:0000313" key="1">
    <source>
        <dbReference type="EMBL" id="KKZ95917.1"/>
    </source>
</evidence>
<protein>
    <submittedName>
        <fullName evidence="1">Uncharacterized protein</fullName>
    </submittedName>
</protein>
<dbReference type="EMBL" id="LCYN01000017">
    <property type="protein sequence ID" value="KKZ95917.1"/>
    <property type="molecule type" value="Genomic_DNA"/>
</dbReference>
<evidence type="ECO:0000313" key="2">
    <source>
        <dbReference type="Proteomes" id="UP000035350"/>
    </source>
</evidence>
<comment type="caution">
    <text evidence="1">The sequence shown here is derived from an EMBL/GenBank/DDBJ whole genome shotgun (WGS) entry which is preliminary data.</text>
</comment>